<name>A0A285UDF6_9BACL</name>
<proteinExistence type="predicted"/>
<dbReference type="AlphaFoldDB" id="A0A285UDF6"/>
<dbReference type="Proteomes" id="UP000219252">
    <property type="component" value="Unassembled WGS sequence"/>
</dbReference>
<dbReference type="RefSeq" id="WP_097149563.1">
    <property type="nucleotide sequence ID" value="NZ_OBQC01000006.1"/>
</dbReference>
<keyword evidence="2" id="KW-1185">Reference proteome</keyword>
<accession>A0A285UDF6</accession>
<sequence>MKEKEKFLTTAPEEKKFTIENDSRYPNLKNVPGNSVDAYTDLKEANTFLASKEIGQQNENL</sequence>
<evidence type="ECO:0000313" key="1">
    <source>
        <dbReference type="EMBL" id="SOC39910.1"/>
    </source>
</evidence>
<protein>
    <submittedName>
        <fullName evidence="1">Uncharacterized protein</fullName>
    </submittedName>
</protein>
<organism evidence="1 2">
    <name type="scientific">Ureibacillus acetophenoni</name>
    <dbReference type="NCBI Taxonomy" id="614649"/>
    <lineage>
        <taxon>Bacteria</taxon>
        <taxon>Bacillati</taxon>
        <taxon>Bacillota</taxon>
        <taxon>Bacilli</taxon>
        <taxon>Bacillales</taxon>
        <taxon>Caryophanaceae</taxon>
        <taxon>Ureibacillus</taxon>
    </lineage>
</organism>
<dbReference type="OrthoDB" id="2924022at2"/>
<gene>
    <name evidence="1" type="ORF">SAMN05877842_106182</name>
</gene>
<dbReference type="EMBL" id="OBQC01000006">
    <property type="protein sequence ID" value="SOC39910.1"/>
    <property type="molecule type" value="Genomic_DNA"/>
</dbReference>
<reference evidence="2" key="1">
    <citation type="submission" date="2017-08" db="EMBL/GenBank/DDBJ databases">
        <authorList>
            <person name="Varghese N."/>
            <person name="Submissions S."/>
        </authorList>
    </citation>
    <scope>NUCLEOTIDE SEQUENCE [LARGE SCALE GENOMIC DNA]</scope>
    <source>
        <strain evidence="2">JC23</strain>
    </source>
</reference>
<evidence type="ECO:0000313" key="2">
    <source>
        <dbReference type="Proteomes" id="UP000219252"/>
    </source>
</evidence>